<dbReference type="PROSITE" id="PS51071">
    <property type="entry name" value="HTH_RPIR"/>
    <property type="match status" value="1"/>
</dbReference>
<dbReference type="PROSITE" id="PS51464">
    <property type="entry name" value="SIS"/>
    <property type="match status" value="1"/>
</dbReference>
<dbReference type="GO" id="GO:0097367">
    <property type="term" value="F:carbohydrate derivative binding"/>
    <property type="evidence" value="ECO:0007669"/>
    <property type="project" value="InterPro"/>
</dbReference>
<name>D3Q7F8_STANL</name>
<accession>D3Q7F8</accession>
<evidence type="ECO:0000256" key="2">
    <source>
        <dbReference type="ARBA" id="ARBA00023125"/>
    </source>
</evidence>
<dbReference type="Proteomes" id="UP000000844">
    <property type="component" value="Chromosome"/>
</dbReference>
<dbReference type="GO" id="GO:0003677">
    <property type="term" value="F:DNA binding"/>
    <property type="evidence" value="ECO:0007669"/>
    <property type="project" value="UniProtKB-KW"/>
</dbReference>
<sequence>MSGNLAATGLLGRLRTELPTLPDALRRVAELVLRDPVDTTHMSIVDLAERSRTSTATVTRFCRTMGYPGYAALRVAIASETGTAAQQTRWDTDIDSQIEPDHPVGRVLEIIAAADTRAIADTAFQVDTAAIDRIATAIAAASRVELCGMGSSGTAAREMAFRLERIRVPCWFRPDAHTALTNAALLTESDVAIGISHSGRTREIVEVLAEAGSHGALTVAVTSFRRSPLADTADVVLSTQVFETTFRLAALSALHSQLLLLDLIYVAVAQRTYTRTTEAFEVTARAVEAHRMATESRRRRNRQP</sequence>
<dbReference type="InterPro" id="IPR001347">
    <property type="entry name" value="SIS_dom"/>
</dbReference>
<dbReference type="STRING" id="446470.Snas_2753"/>
<dbReference type="CDD" id="cd05013">
    <property type="entry name" value="SIS_RpiR"/>
    <property type="match status" value="1"/>
</dbReference>
<dbReference type="OrthoDB" id="370421at2"/>
<reference evidence="6 7" key="1">
    <citation type="journal article" date="2009" name="Stand. Genomic Sci.">
        <title>Complete genome sequence of Stackebrandtia nassauensis type strain (LLR-40K-21).</title>
        <authorList>
            <person name="Munk C."/>
            <person name="Lapidus A."/>
            <person name="Copeland A."/>
            <person name="Jando M."/>
            <person name="Mayilraj S."/>
            <person name="Glavina Del Rio T."/>
            <person name="Nolan M."/>
            <person name="Chen F."/>
            <person name="Lucas S."/>
            <person name="Tice H."/>
            <person name="Cheng J.F."/>
            <person name="Han C."/>
            <person name="Detter J.C."/>
            <person name="Bruce D."/>
            <person name="Goodwin L."/>
            <person name="Chain P."/>
            <person name="Pitluck S."/>
            <person name="Goker M."/>
            <person name="Ovchinikova G."/>
            <person name="Pati A."/>
            <person name="Ivanova N."/>
            <person name="Mavromatis K."/>
            <person name="Chen A."/>
            <person name="Palaniappan K."/>
            <person name="Land M."/>
            <person name="Hauser L."/>
            <person name="Chang Y.J."/>
            <person name="Jeffries C.D."/>
            <person name="Bristow J."/>
            <person name="Eisen J.A."/>
            <person name="Markowitz V."/>
            <person name="Hugenholtz P."/>
            <person name="Kyrpides N.C."/>
            <person name="Klenk H.P."/>
        </authorList>
    </citation>
    <scope>NUCLEOTIDE SEQUENCE [LARGE SCALE GENOMIC DNA]</scope>
    <source>
        <strain evidence="7">DSM 44728 / CIP 108903 / NRRL B-16338 / NBRC 102104 / LLR-40K-21</strain>
    </source>
</reference>
<dbReference type="GO" id="GO:1901135">
    <property type="term" value="P:carbohydrate derivative metabolic process"/>
    <property type="evidence" value="ECO:0007669"/>
    <property type="project" value="InterPro"/>
</dbReference>
<dbReference type="Pfam" id="PF01418">
    <property type="entry name" value="HTH_6"/>
    <property type="match status" value="1"/>
</dbReference>
<dbReference type="Pfam" id="PF01380">
    <property type="entry name" value="SIS"/>
    <property type="match status" value="1"/>
</dbReference>
<keyword evidence="7" id="KW-1185">Reference proteome</keyword>
<evidence type="ECO:0000259" key="5">
    <source>
        <dbReference type="PROSITE" id="PS51464"/>
    </source>
</evidence>
<dbReference type="Gene3D" id="3.40.50.10490">
    <property type="entry name" value="Glucose-6-phosphate isomerase like protein, domain 1"/>
    <property type="match status" value="1"/>
</dbReference>
<dbReference type="eggNOG" id="COG1737">
    <property type="taxonomic scope" value="Bacteria"/>
</dbReference>
<organism evidence="6 7">
    <name type="scientific">Stackebrandtia nassauensis (strain DSM 44728 / CIP 108903 / NRRL B-16338 / NBRC 102104 / LLR-40K-21)</name>
    <dbReference type="NCBI Taxonomy" id="446470"/>
    <lineage>
        <taxon>Bacteria</taxon>
        <taxon>Bacillati</taxon>
        <taxon>Actinomycetota</taxon>
        <taxon>Actinomycetes</taxon>
        <taxon>Glycomycetales</taxon>
        <taxon>Glycomycetaceae</taxon>
        <taxon>Stackebrandtia</taxon>
    </lineage>
</organism>
<dbReference type="InterPro" id="IPR035472">
    <property type="entry name" value="RpiR-like_SIS"/>
</dbReference>
<evidence type="ECO:0000313" key="7">
    <source>
        <dbReference type="Proteomes" id="UP000000844"/>
    </source>
</evidence>
<dbReference type="Gene3D" id="1.10.10.10">
    <property type="entry name" value="Winged helix-like DNA-binding domain superfamily/Winged helix DNA-binding domain"/>
    <property type="match status" value="1"/>
</dbReference>
<dbReference type="PANTHER" id="PTHR30514:SF1">
    <property type="entry name" value="HTH-TYPE TRANSCRIPTIONAL REGULATOR HEXR-RELATED"/>
    <property type="match status" value="1"/>
</dbReference>
<keyword evidence="3" id="KW-0804">Transcription</keyword>
<gene>
    <name evidence="6" type="ordered locus">Snas_2753</name>
</gene>
<protein>
    <submittedName>
        <fullName evidence="6">Transcriptional regulator, RpiR family</fullName>
    </submittedName>
</protein>
<dbReference type="InterPro" id="IPR046348">
    <property type="entry name" value="SIS_dom_sf"/>
</dbReference>
<feature type="domain" description="HTH rpiR-type" evidence="4">
    <location>
        <begin position="8"/>
        <end position="84"/>
    </location>
</feature>
<dbReference type="HOGENOM" id="CLU_055769_0_1_11"/>
<evidence type="ECO:0000259" key="4">
    <source>
        <dbReference type="PROSITE" id="PS51071"/>
    </source>
</evidence>
<proteinExistence type="predicted"/>
<dbReference type="InterPro" id="IPR000281">
    <property type="entry name" value="HTH_RpiR"/>
</dbReference>
<dbReference type="InterPro" id="IPR036388">
    <property type="entry name" value="WH-like_DNA-bd_sf"/>
</dbReference>
<keyword evidence="2" id="KW-0238">DNA-binding</keyword>
<dbReference type="PANTHER" id="PTHR30514">
    <property type="entry name" value="GLUCOKINASE"/>
    <property type="match status" value="1"/>
</dbReference>
<dbReference type="RefSeq" id="WP_013018000.1">
    <property type="nucleotide sequence ID" value="NC_013947.1"/>
</dbReference>
<dbReference type="SUPFAM" id="SSF53697">
    <property type="entry name" value="SIS domain"/>
    <property type="match status" value="1"/>
</dbReference>
<dbReference type="AlphaFoldDB" id="D3Q7F8"/>
<dbReference type="InterPro" id="IPR009057">
    <property type="entry name" value="Homeodomain-like_sf"/>
</dbReference>
<keyword evidence="1" id="KW-0805">Transcription regulation</keyword>
<dbReference type="InterPro" id="IPR047640">
    <property type="entry name" value="RpiR-like"/>
</dbReference>
<dbReference type="SUPFAM" id="SSF46689">
    <property type="entry name" value="Homeodomain-like"/>
    <property type="match status" value="1"/>
</dbReference>
<dbReference type="EMBL" id="CP001778">
    <property type="protein sequence ID" value="ADD42429.1"/>
    <property type="molecule type" value="Genomic_DNA"/>
</dbReference>
<evidence type="ECO:0000313" key="6">
    <source>
        <dbReference type="EMBL" id="ADD42429.1"/>
    </source>
</evidence>
<dbReference type="KEGG" id="sna:Snas_2753"/>
<feature type="domain" description="SIS" evidence="5">
    <location>
        <begin position="134"/>
        <end position="274"/>
    </location>
</feature>
<evidence type="ECO:0000256" key="1">
    <source>
        <dbReference type="ARBA" id="ARBA00023015"/>
    </source>
</evidence>
<evidence type="ECO:0000256" key="3">
    <source>
        <dbReference type="ARBA" id="ARBA00023163"/>
    </source>
</evidence>
<dbReference type="GO" id="GO:0003700">
    <property type="term" value="F:DNA-binding transcription factor activity"/>
    <property type="evidence" value="ECO:0007669"/>
    <property type="project" value="InterPro"/>
</dbReference>